<name>A0A8B8K178_ABRPR</name>
<proteinExistence type="predicted"/>
<dbReference type="CDD" id="cd00303">
    <property type="entry name" value="retropepsin_like"/>
    <property type="match status" value="1"/>
</dbReference>
<reference evidence="3" key="2">
    <citation type="submission" date="2025-08" db="UniProtKB">
        <authorList>
            <consortium name="RefSeq"/>
        </authorList>
    </citation>
    <scope>IDENTIFICATION</scope>
    <source>
        <tissue evidence="3">Young leaves</tissue>
    </source>
</reference>
<reference evidence="2" key="1">
    <citation type="journal article" date="2019" name="Toxins">
        <title>Detection of Abrin-Like and Prepropulchellin-Like Toxin Genes and Transcripts Using Whole Genome Sequencing and Full-Length Transcript Sequencing of Abrus precatorius.</title>
        <authorList>
            <person name="Hovde B.T."/>
            <person name="Daligault H.E."/>
            <person name="Hanschen E.R."/>
            <person name="Kunde Y.A."/>
            <person name="Johnson M.B."/>
            <person name="Starkenburg S.R."/>
            <person name="Johnson S.L."/>
        </authorList>
    </citation>
    <scope>NUCLEOTIDE SEQUENCE [LARGE SCALE GENOMIC DNA]</scope>
</reference>
<keyword evidence="2" id="KW-1185">Reference proteome</keyword>
<dbReference type="InterPro" id="IPR032567">
    <property type="entry name" value="RTL1-rel"/>
</dbReference>
<dbReference type="Proteomes" id="UP000694853">
    <property type="component" value="Unplaced"/>
</dbReference>
<dbReference type="RefSeq" id="XP_027337209.1">
    <property type="nucleotide sequence ID" value="XM_027481408.1"/>
</dbReference>
<organism evidence="2 3">
    <name type="scientific">Abrus precatorius</name>
    <name type="common">Indian licorice</name>
    <name type="synonym">Glycine abrus</name>
    <dbReference type="NCBI Taxonomy" id="3816"/>
    <lineage>
        <taxon>Eukaryota</taxon>
        <taxon>Viridiplantae</taxon>
        <taxon>Streptophyta</taxon>
        <taxon>Embryophyta</taxon>
        <taxon>Tracheophyta</taxon>
        <taxon>Spermatophyta</taxon>
        <taxon>Magnoliopsida</taxon>
        <taxon>eudicotyledons</taxon>
        <taxon>Gunneridae</taxon>
        <taxon>Pentapetalae</taxon>
        <taxon>rosids</taxon>
        <taxon>fabids</taxon>
        <taxon>Fabales</taxon>
        <taxon>Fabaceae</taxon>
        <taxon>Papilionoideae</taxon>
        <taxon>50 kb inversion clade</taxon>
        <taxon>NPAAA clade</taxon>
        <taxon>indigoferoid/millettioid clade</taxon>
        <taxon>Abreae</taxon>
        <taxon>Abrus</taxon>
    </lineage>
</organism>
<dbReference type="OrthoDB" id="1436782at2759"/>
<dbReference type="PANTHER" id="PTHR15503">
    <property type="entry name" value="LDOC1 RELATED"/>
    <property type="match status" value="1"/>
</dbReference>
<dbReference type="AlphaFoldDB" id="A0A8B8K178"/>
<dbReference type="GeneID" id="113850883"/>
<dbReference type="PANTHER" id="PTHR15503:SF45">
    <property type="entry name" value="RNA-DIRECTED DNA POLYMERASE HOMOLOG"/>
    <property type="match status" value="1"/>
</dbReference>
<evidence type="ECO:0000313" key="3">
    <source>
        <dbReference type="RefSeq" id="XP_027337209.1"/>
    </source>
</evidence>
<feature type="region of interest" description="Disordered" evidence="1">
    <location>
        <begin position="116"/>
        <end position="137"/>
    </location>
</feature>
<dbReference type="Gene3D" id="4.10.60.10">
    <property type="entry name" value="Zinc finger, CCHC-type"/>
    <property type="match status" value="1"/>
</dbReference>
<evidence type="ECO:0000313" key="2">
    <source>
        <dbReference type="Proteomes" id="UP000694853"/>
    </source>
</evidence>
<sequence length="263" mass="29297">MTVGEYAAKFQKLMKYWPHYQHGDGEEDLCTQFEHGLRPDIRAVVSMFQLTDLPTMVSKSRIFEANSRGKTVDTRCGGPYMVKDCPQSRITCNNCGKLRHIANKCWAAKRNGSASVAQRPESRGSTGPSTGQKPSIPGRVFAMSEAEASQSEELIRGKCIIKGRLLDVLFDSSATHSFISVDCMKSLGLYVTELPCNVMATTPTGKPIVMSWGEDFDLRCENGRGSKAYELGSVGEHGKRQGFHGYVLNGNRKVWWNQTIFQW</sequence>
<protein>
    <submittedName>
        <fullName evidence="3">Uncharacterized protein LOC113850883</fullName>
    </submittedName>
</protein>
<gene>
    <name evidence="3" type="primary">LOC113850883</name>
</gene>
<evidence type="ECO:0000256" key="1">
    <source>
        <dbReference type="SAM" id="MobiDB-lite"/>
    </source>
</evidence>
<feature type="compositionally biased region" description="Polar residues" evidence="1">
    <location>
        <begin position="123"/>
        <end position="133"/>
    </location>
</feature>
<dbReference type="KEGG" id="aprc:113850883"/>
<dbReference type="Gene3D" id="2.40.70.10">
    <property type="entry name" value="Acid Proteases"/>
    <property type="match status" value="1"/>
</dbReference>
<dbReference type="Pfam" id="PF08284">
    <property type="entry name" value="RVP_2"/>
    <property type="match status" value="1"/>
</dbReference>
<dbReference type="InterPro" id="IPR021109">
    <property type="entry name" value="Peptidase_aspartic_dom_sf"/>
</dbReference>
<accession>A0A8B8K178</accession>